<evidence type="ECO:0000313" key="1">
    <source>
        <dbReference type="EMBL" id="KAI0050405.1"/>
    </source>
</evidence>
<proteinExistence type="predicted"/>
<reference evidence="1" key="1">
    <citation type="submission" date="2021-02" db="EMBL/GenBank/DDBJ databases">
        <authorList>
            <consortium name="DOE Joint Genome Institute"/>
            <person name="Ahrendt S."/>
            <person name="Looney B.P."/>
            <person name="Miyauchi S."/>
            <person name="Morin E."/>
            <person name="Drula E."/>
            <person name="Courty P.E."/>
            <person name="Chicoki N."/>
            <person name="Fauchery L."/>
            <person name="Kohler A."/>
            <person name="Kuo A."/>
            <person name="Labutti K."/>
            <person name="Pangilinan J."/>
            <person name="Lipzen A."/>
            <person name="Riley R."/>
            <person name="Andreopoulos W."/>
            <person name="He G."/>
            <person name="Johnson J."/>
            <person name="Barry K.W."/>
            <person name="Grigoriev I.V."/>
            <person name="Nagy L."/>
            <person name="Hibbett D."/>
            <person name="Henrissat B."/>
            <person name="Matheny P.B."/>
            <person name="Labbe J."/>
            <person name="Martin F."/>
        </authorList>
    </citation>
    <scope>NUCLEOTIDE SEQUENCE</scope>
    <source>
        <strain evidence="1">FP105234-sp</strain>
    </source>
</reference>
<reference evidence="1" key="2">
    <citation type="journal article" date="2022" name="New Phytol.">
        <title>Evolutionary transition to the ectomycorrhizal habit in the genomes of a hyperdiverse lineage of mushroom-forming fungi.</title>
        <authorList>
            <person name="Looney B."/>
            <person name="Miyauchi S."/>
            <person name="Morin E."/>
            <person name="Drula E."/>
            <person name="Courty P.E."/>
            <person name="Kohler A."/>
            <person name="Kuo A."/>
            <person name="LaButti K."/>
            <person name="Pangilinan J."/>
            <person name="Lipzen A."/>
            <person name="Riley R."/>
            <person name="Andreopoulos W."/>
            <person name="He G."/>
            <person name="Johnson J."/>
            <person name="Nolan M."/>
            <person name="Tritt A."/>
            <person name="Barry K.W."/>
            <person name="Grigoriev I.V."/>
            <person name="Nagy L.G."/>
            <person name="Hibbett D."/>
            <person name="Henrissat B."/>
            <person name="Matheny P.B."/>
            <person name="Labbe J."/>
            <person name="Martin F.M."/>
        </authorList>
    </citation>
    <scope>NUCLEOTIDE SEQUENCE</scope>
    <source>
        <strain evidence="1">FP105234-sp</strain>
    </source>
</reference>
<dbReference type="Proteomes" id="UP000814033">
    <property type="component" value="Unassembled WGS sequence"/>
</dbReference>
<protein>
    <submittedName>
        <fullName evidence="1">DNase I-like protein</fullName>
    </submittedName>
</protein>
<sequence length="624" mass="65505">MVPPTVLALLVAVAFPRSASAVSITDIQGPAFQSPLVGQTLANITGVVSAKGTSSFWIQGPASNDIRASPGVRVFTSSKTILGNITVGDEVSLTARVSEFRSSSSPNDLTGTELDSPANVTVLSSNNTVKPVILGTDRSPPTQALSALDTGSDGWLSAPNNVSRIDSTNATLVPAKYGMDFWESLEGTLVTVPQPVALDFPNTFGEFWVRGAWPVTGLNGRGGLSLTIGPNNVPDANPETVIIGAPLDGTKNPLVAIGTKVSDITGVVLFQFGFFYILPTTAPTILSSLDSTVPPTTLTSSKSHECTLTVGDYNIENMAPTSAHLPVVAGHIANQLRTPDIMFVQEVQDNSGPTNDGTVIANVTLAAISNAILNASGGALQYQTLEIAPVDGQDGGQPGGNIRQAYLYNSAKMSLVPGSPVGGSLDATKPFIGKHGVQLTFNPGRIDPNNTAWQASRKPLVAQWQTPSGHKFYTINHHGTSKSGSASTQGDARPPVNLGVDQRTAQVTAIASFVASILHLDPFAAIIVAGDFNEFAQARSVFHPLTGLVLEADLLAGIPPVERYTYVFDQNCEQLDHLFVSPAVAVRGVKVEHVHVNNWSPSLAVRASDHDPSVAQVKVCTLDF</sequence>
<comment type="caution">
    <text evidence="1">The sequence shown here is derived from an EMBL/GenBank/DDBJ whole genome shotgun (WGS) entry which is preliminary data.</text>
</comment>
<name>A0ACB8S233_9AGAM</name>
<gene>
    <name evidence="1" type="ORF">FA95DRAFT_1593959</name>
</gene>
<keyword evidence="2" id="KW-1185">Reference proteome</keyword>
<evidence type="ECO:0000313" key="2">
    <source>
        <dbReference type="Proteomes" id="UP000814033"/>
    </source>
</evidence>
<accession>A0ACB8S233</accession>
<dbReference type="EMBL" id="MU275862">
    <property type="protein sequence ID" value="KAI0050405.1"/>
    <property type="molecule type" value="Genomic_DNA"/>
</dbReference>
<organism evidence="1 2">
    <name type="scientific">Auriscalpium vulgare</name>
    <dbReference type="NCBI Taxonomy" id="40419"/>
    <lineage>
        <taxon>Eukaryota</taxon>
        <taxon>Fungi</taxon>
        <taxon>Dikarya</taxon>
        <taxon>Basidiomycota</taxon>
        <taxon>Agaricomycotina</taxon>
        <taxon>Agaricomycetes</taxon>
        <taxon>Russulales</taxon>
        <taxon>Auriscalpiaceae</taxon>
        <taxon>Auriscalpium</taxon>
    </lineage>
</organism>